<name>A0A7N0VB56_KALFE</name>
<organism evidence="2 3">
    <name type="scientific">Kalanchoe fedtschenkoi</name>
    <name type="common">Lavender scallops</name>
    <name type="synonym">South American air plant</name>
    <dbReference type="NCBI Taxonomy" id="63787"/>
    <lineage>
        <taxon>Eukaryota</taxon>
        <taxon>Viridiplantae</taxon>
        <taxon>Streptophyta</taxon>
        <taxon>Embryophyta</taxon>
        <taxon>Tracheophyta</taxon>
        <taxon>Spermatophyta</taxon>
        <taxon>Magnoliopsida</taxon>
        <taxon>eudicotyledons</taxon>
        <taxon>Gunneridae</taxon>
        <taxon>Pentapetalae</taxon>
        <taxon>Saxifragales</taxon>
        <taxon>Crassulaceae</taxon>
        <taxon>Kalanchoe</taxon>
    </lineage>
</organism>
<feature type="compositionally biased region" description="Basic residues" evidence="1">
    <location>
        <begin position="18"/>
        <end position="27"/>
    </location>
</feature>
<feature type="region of interest" description="Disordered" evidence="1">
    <location>
        <begin position="296"/>
        <end position="389"/>
    </location>
</feature>
<feature type="region of interest" description="Disordered" evidence="1">
    <location>
        <begin position="1"/>
        <end position="28"/>
    </location>
</feature>
<evidence type="ECO:0000256" key="1">
    <source>
        <dbReference type="SAM" id="MobiDB-lite"/>
    </source>
</evidence>
<feature type="compositionally biased region" description="Basic and acidic residues" evidence="1">
    <location>
        <begin position="369"/>
        <end position="379"/>
    </location>
</feature>
<dbReference type="EnsemblPlants" id="Kaladp0395s0020.1.v1.1">
    <property type="protein sequence ID" value="Kaladp0395s0020.1.v1.1"/>
    <property type="gene ID" value="Kaladp0395s0020.v1.1"/>
</dbReference>
<dbReference type="Gramene" id="Kaladp0395s0020.3.v1.1">
    <property type="protein sequence ID" value="Kaladp0395s0020.3.v1.1"/>
    <property type="gene ID" value="Kaladp0395s0020.v1.1"/>
</dbReference>
<dbReference type="InterPro" id="IPR045881">
    <property type="entry name" value="MNM1-like"/>
</dbReference>
<sequence>MDEHLHESVSVTPGSSYLKRKRGRPRKDRTINYEAYSPSPCGEGLATNVLRHIEPRPAAQLVSVGQPVGGVIEAVFDAGYLLNVELSAGTTLRGVIFKPGHYVPFSDENDVAPYAQLIRRNEVLIPSGTQNVLHGSYPVRKRRRRQKPNGNGNSFSCTFNGAPVDNLPVIAASPISSRCNFVPVVLRPTLVLPNGIRPLAIAPPVVSSISKQLSSIACQGPLLFNELVPDHLNQVLPYQQQNNLHCTAAASTGNLSAIPFQQLLDEVIKRTKLPPSAKTVQNQASDPEEPLSAEPLQAIQPNPHSNRPLSDGKQTREGKVMVCQISETNSQRPLWQNGKNPSFSNDGSSGAELGGRASFNSIEDSTPGRSEHGYDDAAHSDGLTRTVSD</sequence>
<protein>
    <recommendedName>
        <fullName evidence="4">AT hook motif-containing protein</fullName>
    </recommendedName>
</protein>
<dbReference type="Gramene" id="Kaladp0395s0020.2.v1.1">
    <property type="protein sequence ID" value="Kaladp0395s0020.2.v1.1"/>
    <property type="gene ID" value="Kaladp0395s0020.v1.1"/>
</dbReference>
<dbReference type="PANTHER" id="PTHR34682">
    <property type="entry name" value="AT HOOK MOTIF-CONTAINING PROTEIN"/>
    <property type="match status" value="1"/>
</dbReference>
<dbReference type="PANTHER" id="PTHR34682:SF1">
    <property type="entry name" value="PROTEIN METABOLIC NETWORK MODULATOR 1"/>
    <property type="match status" value="1"/>
</dbReference>
<dbReference type="Proteomes" id="UP000594263">
    <property type="component" value="Unplaced"/>
</dbReference>
<evidence type="ECO:0000313" key="2">
    <source>
        <dbReference type="EnsemblPlants" id="Kaladp0395s0020.1.v1.1"/>
    </source>
</evidence>
<dbReference type="EnsemblPlants" id="Kaladp0395s0020.3.v1.1">
    <property type="protein sequence ID" value="Kaladp0395s0020.3.v1.1"/>
    <property type="gene ID" value="Kaladp0395s0020.v1.1"/>
</dbReference>
<feature type="compositionally biased region" description="Polar residues" evidence="1">
    <location>
        <begin position="325"/>
        <end position="348"/>
    </location>
</feature>
<dbReference type="EnsemblPlants" id="Kaladp0395s0020.2.v1.1">
    <property type="protein sequence ID" value="Kaladp0395s0020.2.v1.1"/>
    <property type="gene ID" value="Kaladp0395s0020.v1.1"/>
</dbReference>
<keyword evidence="3" id="KW-1185">Reference proteome</keyword>
<dbReference type="AlphaFoldDB" id="A0A7N0VB56"/>
<feature type="compositionally biased region" description="Polar residues" evidence="1">
    <location>
        <begin position="299"/>
        <end position="308"/>
    </location>
</feature>
<accession>A0A7N0VB56</accession>
<reference evidence="2" key="1">
    <citation type="submission" date="2021-01" db="UniProtKB">
        <authorList>
            <consortium name="EnsemblPlants"/>
        </authorList>
    </citation>
    <scope>IDENTIFICATION</scope>
</reference>
<feature type="compositionally biased region" description="Polar residues" evidence="1">
    <location>
        <begin position="358"/>
        <end position="368"/>
    </location>
</feature>
<evidence type="ECO:0008006" key="4">
    <source>
        <dbReference type="Google" id="ProtNLM"/>
    </source>
</evidence>
<proteinExistence type="predicted"/>
<evidence type="ECO:0000313" key="3">
    <source>
        <dbReference type="Proteomes" id="UP000594263"/>
    </source>
</evidence>
<dbReference type="Gramene" id="Kaladp0395s0020.1.v1.1">
    <property type="protein sequence ID" value="Kaladp0395s0020.1.v1.1"/>
    <property type="gene ID" value="Kaladp0395s0020.v1.1"/>
</dbReference>